<dbReference type="GO" id="GO:0008360">
    <property type="term" value="P:regulation of cell shape"/>
    <property type="evidence" value="ECO:0007669"/>
    <property type="project" value="UniProtKB-KW"/>
</dbReference>
<evidence type="ECO:0000256" key="4">
    <source>
        <dbReference type="ARBA" id="ARBA00022989"/>
    </source>
</evidence>
<feature type="transmembrane region" description="Helical" evidence="6">
    <location>
        <begin position="273"/>
        <end position="293"/>
    </location>
</feature>
<evidence type="ECO:0000256" key="3">
    <source>
        <dbReference type="ARBA" id="ARBA00022960"/>
    </source>
</evidence>
<dbReference type="PROSITE" id="PS00428">
    <property type="entry name" value="FTSW_RODA_SPOVE"/>
    <property type="match status" value="1"/>
</dbReference>
<comment type="subcellular location">
    <subcellularLocation>
        <location evidence="1">Membrane</location>
        <topology evidence="1">Multi-pass membrane protein</topology>
    </subcellularLocation>
</comment>
<feature type="transmembrane region" description="Helical" evidence="6">
    <location>
        <begin position="184"/>
        <end position="204"/>
    </location>
</feature>
<evidence type="ECO:0000256" key="6">
    <source>
        <dbReference type="SAM" id="Phobius"/>
    </source>
</evidence>
<keyword evidence="4 6" id="KW-1133">Transmembrane helix</keyword>
<dbReference type="Pfam" id="PF01098">
    <property type="entry name" value="FTSW_RODA_SPOVE"/>
    <property type="match status" value="1"/>
</dbReference>
<dbReference type="GO" id="GO:0032153">
    <property type="term" value="C:cell division site"/>
    <property type="evidence" value="ECO:0007669"/>
    <property type="project" value="TreeGrafter"/>
</dbReference>
<feature type="transmembrane region" description="Helical" evidence="6">
    <location>
        <begin position="44"/>
        <end position="65"/>
    </location>
</feature>
<proteinExistence type="predicted"/>
<keyword evidence="3" id="KW-0133">Cell shape</keyword>
<name>E0XU66_9CHLR</name>
<organism evidence="7">
    <name type="scientific">uncultured Chloroflexi bacterium HF0200_09I09</name>
    <dbReference type="NCBI Taxonomy" id="710736"/>
    <lineage>
        <taxon>Bacteria</taxon>
        <taxon>Bacillati</taxon>
        <taxon>Chloroflexota</taxon>
        <taxon>environmental samples</taxon>
    </lineage>
</organism>
<dbReference type="EMBL" id="GU474878">
    <property type="protein sequence ID" value="ADI17957.1"/>
    <property type="molecule type" value="Genomic_DNA"/>
</dbReference>
<evidence type="ECO:0000256" key="1">
    <source>
        <dbReference type="ARBA" id="ARBA00004141"/>
    </source>
</evidence>
<keyword evidence="5 6" id="KW-0472">Membrane</keyword>
<sequence>MMRAASASPLLRSDIVLWAAVIVLALLGLLMVQSASLDRPPHPSLTITALRHALIAFGGGIAMVLTARFDYRLLQRVSAPCYLGAAALLLLVAVVGESEYGARRWLPIAGTTFQPAELAKLSLVITLAAYASVRPPRLSALLVSLGLLGGLALPILGQPDTGTTIVLACGWLIIAVAWGTSWRILGSILGVLLAMCPLIFAIAVPDYQRERLAVFLDPSRDPLGSGFNLQQVEIALSSGGFSGNGLFGGSESYLYGVAARSSDFIFALLGEELGILGGLLVLILFALIGWRGLEAARHSPDNFGRLLASGLTALILTQAMFNVAVNLRLFPVSGLPLPFLSQGGSALLVMFVAVGLLQSIYSHRPQSQRELWDRIAPQ</sequence>
<feature type="transmembrane region" description="Helical" evidence="6">
    <location>
        <begin position="339"/>
        <end position="361"/>
    </location>
</feature>
<reference evidence="7" key="1">
    <citation type="journal article" date="2011" name="Environ. Microbiol.">
        <title>Time-series analyses of Monterey Bay coastal microbial picoplankton using a 'genome proxy' microarray.</title>
        <authorList>
            <person name="Rich V.I."/>
            <person name="Pham V.D."/>
            <person name="Eppley J."/>
            <person name="Shi Y."/>
            <person name="DeLong E.F."/>
        </authorList>
    </citation>
    <scope>NUCLEOTIDE SEQUENCE</scope>
</reference>
<keyword evidence="7" id="KW-0131">Cell cycle</keyword>
<dbReference type="GO" id="GO:0051301">
    <property type="term" value="P:cell division"/>
    <property type="evidence" value="ECO:0007669"/>
    <property type="project" value="UniProtKB-KW"/>
</dbReference>
<feature type="transmembrane region" description="Helical" evidence="6">
    <location>
        <begin position="305"/>
        <end position="327"/>
    </location>
</feature>
<accession>E0XU66</accession>
<evidence type="ECO:0000256" key="5">
    <source>
        <dbReference type="ARBA" id="ARBA00023136"/>
    </source>
</evidence>
<feature type="transmembrane region" description="Helical" evidence="6">
    <location>
        <begin position="138"/>
        <end position="156"/>
    </location>
</feature>
<evidence type="ECO:0000313" key="7">
    <source>
        <dbReference type="EMBL" id="ADI17957.1"/>
    </source>
</evidence>
<dbReference type="AlphaFoldDB" id="E0XU66"/>
<dbReference type="GO" id="GO:0015648">
    <property type="term" value="F:lipid-linked peptidoglycan transporter activity"/>
    <property type="evidence" value="ECO:0007669"/>
    <property type="project" value="TreeGrafter"/>
</dbReference>
<keyword evidence="7" id="KW-0132">Cell division</keyword>
<protein>
    <submittedName>
        <fullName evidence="7">Bacterial cell division membrane protein</fullName>
    </submittedName>
</protein>
<dbReference type="PANTHER" id="PTHR30474">
    <property type="entry name" value="CELL CYCLE PROTEIN"/>
    <property type="match status" value="1"/>
</dbReference>
<dbReference type="PANTHER" id="PTHR30474:SF14">
    <property type="entry name" value="CELL CYCLE PROTEIN"/>
    <property type="match status" value="1"/>
</dbReference>
<evidence type="ECO:0000256" key="2">
    <source>
        <dbReference type="ARBA" id="ARBA00022692"/>
    </source>
</evidence>
<dbReference type="GO" id="GO:0005886">
    <property type="term" value="C:plasma membrane"/>
    <property type="evidence" value="ECO:0007669"/>
    <property type="project" value="TreeGrafter"/>
</dbReference>
<dbReference type="InterPro" id="IPR018365">
    <property type="entry name" value="Cell_cycle_FtsW-rel_CS"/>
</dbReference>
<feature type="transmembrane region" description="Helical" evidence="6">
    <location>
        <begin position="77"/>
        <end position="96"/>
    </location>
</feature>
<keyword evidence="2 6" id="KW-0812">Transmembrane</keyword>
<feature type="transmembrane region" description="Helical" evidence="6">
    <location>
        <begin position="162"/>
        <end position="179"/>
    </location>
</feature>
<dbReference type="InterPro" id="IPR001182">
    <property type="entry name" value="FtsW/RodA"/>
</dbReference>